<sequence length="464" mass="54048">MNEKPPMINWDQAMKEIDLVDFFLYKKPNFFYDKSRDAFVDNLDPKLRTNKFQFIKGKDGRQNYFDRASQTPGNLIHFIKNHVVQHESNVWEGVNRELLAYRSNLETIKKNLNAVYASQNLSDDLKTKMFSRELTEEFILKGKFFPLHQNQKDYITKHRLISEETFNHPLFKNIVKSFKDQKDPFFTLAFEIKDTSGKVVGVQKTNTNPDYDNFNSKRFVSGTQNDVGFGFSNSVEIDKINLQVNTKQGGRNLFVTESLWDAMAHFEVNKPQNAEYISTNGEIAENKAFKLKQYFELRAFEKITLATDNDKRGCFFDTIIISSLIPEVKINYKDTDFLSISLSLNDKESFTKAEKIASKFKEIDKKTVNFLSDVMPRNMAIEIINQEMAISYVKRNSKSELEFIVPNNKEYLESFNNMTLQIYPGINKKINIQKSISKDWNDDLKVAKNNKIDNDLPKKKSLKI</sequence>
<reference evidence="1 2" key="1">
    <citation type="submission" date="2020-01" db="EMBL/GenBank/DDBJ databases">
        <authorList>
            <person name="Rodrigo-Torres L."/>
            <person name="Arahal R. D."/>
            <person name="Lucena T."/>
        </authorList>
    </citation>
    <scope>NUCLEOTIDE SEQUENCE [LARGE SCALE GENOMIC DNA]</scope>
    <source>
        <strain evidence="1 2">CECT 9393</strain>
    </source>
</reference>
<dbReference type="Gene3D" id="3.40.1360.10">
    <property type="match status" value="1"/>
</dbReference>
<proteinExistence type="predicted"/>
<dbReference type="Pfam" id="PF13155">
    <property type="entry name" value="Toprim_2"/>
    <property type="match status" value="1"/>
</dbReference>
<evidence type="ECO:0000313" key="1">
    <source>
        <dbReference type="EMBL" id="CAA7392547.1"/>
    </source>
</evidence>
<organism evidence="1 2">
    <name type="scientific">Chryseobacterium fistulae</name>
    <dbReference type="NCBI Taxonomy" id="2675058"/>
    <lineage>
        <taxon>Bacteria</taxon>
        <taxon>Pseudomonadati</taxon>
        <taxon>Bacteroidota</taxon>
        <taxon>Flavobacteriia</taxon>
        <taxon>Flavobacteriales</taxon>
        <taxon>Weeksellaceae</taxon>
        <taxon>Chryseobacterium group</taxon>
        <taxon>Chryseobacterium</taxon>
    </lineage>
</organism>
<gene>
    <name evidence="1" type="ORF">CHRY9393_03268</name>
</gene>
<dbReference type="EMBL" id="CACVBY010000118">
    <property type="protein sequence ID" value="CAA7392547.1"/>
    <property type="molecule type" value="Genomic_DNA"/>
</dbReference>
<dbReference type="Proteomes" id="UP000445309">
    <property type="component" value="Unassembled WGS sequence"/>
</dbReference>
<accession>A0A6N4Y0E2</accession>
<protein>
    <recommendedName>
        <fullName evidence="3">Toprim domain-containing protein</fullName>
    </recommendedName>
</protein>
<evidence type="ECO:0008006" key="3">
    <source>
        <dbReference type="Google" id="ProtNLM"/>
    </source>
</evidence>
<keyword evidence="2" id="KW-1185">Reference proteome</keyword>
<name>A0A6N4Y0E2_9FLAO</name>
<dbReference type="AlphaFoldDB" id="A0A6N4Y0E2"/>
<evidence type="ECO:0000313" key="2">
    <source>
        <dbReference type="Proteomes" id="UP000445309"/>
    </source>
</evidence>
<dbReference type="SUPFAM" id="SSF56731">
    <property type="entry name" value="DNA primase core"/>
    <property type="match status" value="1"/>
</dbReference>